<feature type="compositionally biased region" description="Pro residues" evidence="2">
    <location>
        <begin position="560"/>
        <end position="575"/>
    </location>
</feature>
<keyword evidence="1" id="KW-0175">Coiled coil</keyword>
<reference evidence="3" key="1">
    <citation type="submission" date="2023-07" db="EMBL/GenBank/DDBJ databases">
        <authorList>
            <consortium name="AG Swart"/>
            <person name="Singh M."/>
            <person name="Singh A."/>
            <person name="Seah K."/>
            <person name="Emmerich C."/>
        </authorList>
    </citation>
    <scope>NUCLEOTIDE SEQUENCE</scope>
    <source>
        <strain evidence="3">DP1</strain>
    </source>
</reference>
<keyword evidence="4" id="KW-1185">Reference proteome</keyword>
<evidence type="ECO:0000256" key="1">
    <source>
        <dbReference type="SAM" id="Coils"/>
    </source>
</evidence>
<sequence length="759" mass="88042">MSDSKPERKVSLKKPKANSIDWSTHISHMVSKTEKNLEGLNNGSVPVLENMKASKPGYVKRMNKVSLKFAPKSPDPFDTSKLKARIHSPSTAAPFFDDFDNIESSYQKYETLQNYDLDCERSNKGRSLNEGYKSPVPSYPRMFSPTRPQSYGGRDRTTPDNEKIKWEFNLKIDENINKMRLSMEDVITKQLRGIEQDFNNRMEYEFDRAKKDVEMQLQRKFESLQHHQQLKQQDMLSSANELVSMLDQKISSNGVFSQKMQAFTTHLSEKMDLLEHDGINRIRKLHNDFSTEIDTVKTSHEANMDARFSLIQEELKKNNLSLLEKVNHMEKDNQNMLIKINEHNEDMCSIKQKCLSSVKKLLSKSDTGNLVTKTEMREFFDAQIRDSVKQYAYTSRVDSIEDRLEILRKDVSRDYDYFYTKRLREIEENVHKKLLEFPDIIQKIKKSFLGLKQQVKELKKVEESHTELEKKFEISNKKISQDTTQIKQDTEKLQLICQNLMSKASDIQPYLTVIHSLHSNMKDMPKIKALIPRVNKLSKKLQTSISTLTAQLHSLQSLSPPNPPPLATPTSPSIPNPIFTKSPKIPNPPTHTPHQVLREETGKKQKMGRKAVEEREEEQKRGIEEGKAERRCGDMLKCCLGEGWQSEVEEDEVTEEERKERKSDVKKKMKVVKKGNIKKRNNRYGEVKKKRIEIKKRIKEEEGIESKGKELVMALLDQEMNDSITKFIQIKGTRLDDTRVLDSTSSVALSQLLSNRSYF</sequence>
<evidence type="ECO:0000313" key="4">
    <source>
        <dbReference type="Proteomes" id="UP001295684"/>
    </source>
</evidence>
<gene>
    <name evidence="3" type="ORF">ECRASSUSDP1_LOCUS23610</name>
</gene>
<accession>A0AAD1Y3C5</accession>
<evidence type="ECO:0000256" key="2">
    <source>
        <dbReference type="SAM" id="MobiDB-lite"/>
    </source>
</evidence>
<dbReference type="EMBL" id="CAMPGE010024290">
    <property type="protein sequence ID" value="CAI2382142.1"/>
    <property type="molecule type" value="Genomic_DNA"/>
</dbReference>
<name>A0AAD1Y3C5_EUPCR</name>
<feature type="coiled-coil region" evidence="1">
    <location>
        <begin position="451"/>
        <end position="478"/>
    </location>
</feature>
<organism evidence="3 4">
    <name type="scientific">Euplotes crassus</name>
    <dbReference type="NCBI Taxonomy" id="5936"/>
    <lineage>
        <taxon>Eukaryota</taxon>
        <taxon>Sar</taxon>
        <taxon>Alveolata</taxon>
        <taxon>Ciliophora</taxon>
        <taxon>Intramacronucleata</taxon>
        <taxon>Spirotrichea</taxon>
        <taxon>Hypotrichia</taxon>
        <taxon>Euplotida</taxon>
        <taxon>Euplotidae</taxon>
        <taxon>Moneuplotes</taxon>
    </lineage>
</organism>
<feature type="region of interest" description="Disordered" evidence="2">
    <location>
        <begin position="648"/>
        <end position="672"/>
    </location>
</feature>
<evidence type="ECO:0000313" key="3">
    <source>
        <dbReference type="EMBL" id="CAI2382142.1"/>
    </source>
</evidence>
<feature type="region of interest" description="Disordered" evidence="2">
    <location>
        <begin position="122"/>
        <end position="159"/>
    </location>
</feature>
<feature type="compositionally biased region" description="Basic and acidic residues" evidence="2">
    <location>
        <begin position="610"/>
        <end position="624"/>
    </location>
</feature>
<dbReference type="Proteomes" id="UP001295684">
    <property type="component" value="Unassembled WGS sequence"/>
</dbReference>
<proteinExistence type="predicted"/>
<comment type="caution">
    <text evidence="3">The sequence shown here is derived from an EMBL/GenBank/DDBJ whole genome shotgun (WGS) entry which is preliminary data.</text>
</comment>
<dbReference type="AlphaFoldDB" id="A0AAD1Y3C5"/>
<protein>
    <submittedName>
        <fullName evidence="3">Uncharacterized protein</fullName>
    </submittedName>
</protein>
<feature type="coiled-coil region" evidence="1">
    <location>
        <begin position="312"/>
        <end position="346"/>
    </location>
</feature>
<feature type="region of interest" description="Disordered" evidence="2">
    <location>
        <begin position="555"/>
        <end position="624"/>
    </location>
</feature>